<comment type="caution">
    <text evidence="2">The sequence shown here is derived from an EMBL/GenBank/DDBJ whole genome shotgun (WGS) entry which is preliminary data.</text>
</comment>
<feature type="transmembrane region" description="Helical" evidence="1">
    <location>
        <begin position="9"/>
        <end position="28"/>
    </location>
</feature>
<evidence type="ECO:0000256" key="1">
    <source>
        <dbReference type="SAM" id="Phobius"/>
    </source>
</evidence>
<dbReference type="EMBL" id="JAHRIP010043429">
    <property type="protein sequence ID" value="MEQ2297624.1"/>
    <property type="molecule type" value="Genomic_DNA"/>
</dbReference>
<keyword evidence="1" id="KW-0812">Transmembrane</keyword>
<evidence type="ECO:0008006" key="4">
    <source>
        <dbReference type="Google" id="ProtNLM"/>
    </source>
</evidence>
<keyword evidence="1" id="KW-1133">Transmembrane helix</keyword>
<dbReference type="Proteomes" id="UP001469553">
    <property type="component" value="Unassembled WGS sequence"/>
</dbReference>
<gene>
    <name evidence="2" type="ORF">AMECASPLE_036498</name>
</gene>
<keyword evidence="3" id="KW-1185">Reference proteome</keyword>
<accession>A0ABV0YUS0</accession>
<evidence type="ECO:0000313" key="3">
    <source>
        <dbReference type="Proteomes" id="UP001469553"/>
    </source>
</evidence>
<evidence type="ECO:0000313" key="2">
    <source>
        <dbReference type="EMBL" id="MEQ2297624.1"/>
    </source>
</evidence>
<reference evidence="2 3" key="1">
    <citation type="submission" date="2021-06" db="EMBL/GenBank/DDBJ databases">
        <authorList>
            <person name="Palmer J.M."/>
        </authorList>
    </citation>
    <scope>NUCLEOTIDE SEQUENCE [LARGE SCALE GENOMIC DNA]</scope>
    <source>
        <strain evidence="2 3">AS_MEX2019</strain>
        <tissue evidence="2">Muscle</tissue>
    </source>
</reference>
<protein>
    <recommendedName>
        <fullName evidence="4">Secreted protein</fullName>
    </recommendedName>
</protein>
<organism evidence="2 3">
    <name type="scientific">Ameca splendens</name>
    <dbReference type="NCBI Taxonomy" id="208324"/>
    <lineage>
        <taxon>Eukaryota</taxon>
        <taxon>Metazoa</taxon>
        <taxon>Chordata</taxon>
        <taxon>Craniata</taxon>
        <taxon>Vertebrata</taxon>
        <taxon>Euteleostomi</taxon>
        <taxon>Actinopterygii</taxon>
        <taxon>Neopterygii</taxon>
        <taxon>Teleostei</taxon>
        <taxon>Neoteleostei</taxon>
        <taxon>Acanthomorphata</taxon>
        <taxon>Ovalentaria</taxon>
        <taxon>Atherinomorphae</taxon>
        <taxon>Cyprinodontiformes</taxon>
        <taxon>Goodeidae</taxon>
        <taxon>Ameca</taxon>
    </lineage>
</organism>
<sequence length="88" mass="9760">MPLPAPCRTIWILVVNLVSCIWFFPLIAPCLTPLVPIVDPVSALGLLSQPSPWIIQPGVTSYLCCGDYRLPPTKVSLLGFKFHSRQKQ</sequence>
<proteinExistence type="predicted"/>
<keyword evidence="1" id="KW-0472">Membrane</keyword>
<name>A0ABV0YUS0_9TELE</name>